<dbReference type="Gene3D" id="1.20.1080.10">
    <property type="entry name" value="Glycerol uptake facilitator protein"/>
    <property type="match status" value="1"/>
</dbReference>
<keyword evidence="3 6" id="KW-0812">Transmembrane</keyword>
<sequence>MPAAFILWFLLRESQFLGETTPTENFPAYKVAILEFLLTFFLKIVIINVSTRSKEMGTMSGIALDGVTLLEAMFDRPMTKTSINPIRSIAPALFTVNFQYLRLYIAAPFFGALNAISSCKLVKEEQRC</sequence>
<dbReference type="PANTHER" id="PTHR45724:SF13">
    <property type="entry name" value="AQUAPORIN NIP1-1-RELATED"/>
    <property type="match status" value="1"/>
</dbReference>
<keyword evidence="2" id="KW-0813">Transport</keyword>
<gene>
    <name evidence="7" type="ORF">GCM10022257_15870</name>
</gene>
<protein>
    <recommendedName>
        <fullName evidence="9">Aquaporin family protein</fullName>
    </recommendedName>
</protein>
<accession>A0ABP8EBK8</accession>
<comment type="caution">
    <text evidence="7">The sequence shown here is derived from an EMBL/GenBank/DDBJ whole genome shotgun (WGS) entry which is preliminary data.</text>
</comment>
<dbReference type="EMBL" id="BAABAV010000001">
    <property type="protein sequence ID" value="GAA4269486.1"/>
    <property type="molecule type" value="Genomic_DNA"/>
</dbReference>
<dbReference type="Pfam" id="PF00230">
    <property type="entry name" value="MIP"/>
    <property type="match status" value="1"/>
</dbReference>
<dbReference type="SUPFAM" id="SSF81338">
    <property type="entry name" value="Aquaporin-like"/>
    <property type="match status" value="1"/>
</dbReference>
<evidence type="ECO:0000313" key="7">
    <source>
        <dbReference type="EMBL" id="GAA4269486.1"/>
    </source>
</evidence>
<comment type="subcellular location">
    <subcellularLocation>
        <location evidence="1">Membrane</location>
        <topology evidence="1">Multi-pass membrane protein</topology>
    </subcellularLocation>
</comment>
<evidence type="ECO:0000256" key="3">
    <source>
        <dbReference type="ARBA" id="ARBA00022692"/>
    </source>
</evidence>
<dbReference type="PANTHER" id="PTHR45724">
    <property type="entry name" value="AQUAPORIN NIP2-1"/>
    <property type="match status" value="1"/>
</dbReference>
<keyword evidence="8" id="KW-1185">Reference proteome</keyword>
<feature type="transmembrane region" description="Helical" evidence="6">
    <location>
        <begin position="28"/>
        <end position="49"/>
    </location>
</feature>
<dbReference type="InterPro" id="IPR034294">
    <property type="entry name" value="Aquaporin_transptr"/>
</dbReference>
<evidence type="ECO:0000256" key="1">
    <source>
        <dbReference type="ARBA" id="ARBA00004141"/>
    </source>
</evidence>
<keyword evidence="5 6" id="KW-0472">Membrane</keyword>
<keyword evidence="4 6" id="KW-1133">Transmembrane helix</keyword>
<evidence type="ECO:0000256" key="5">
    <source>
        <dbReference type="ARBA" id="ARBA00023136"/>
    </source>
</evidence>
<evidence type="ECO:0000256" key="2">
    <source>
        <dbReference type="ARBA" id="ARBA00022448"/>
    </source>
</evidence>
<reference evidence="8" key="1">
    <citation type="journal article" date="2019" name="Int. J. Syst. Evol. Microbiol.">
        <title>The Global Catalogue of Microorganisms (GCM) 10K type strain sequencing project: providing services to taxonomists for standard genome sequencing and annotation.</title>
        <authorList>
            <consortium name="The Broad Institute Genomics Platform"/>
            <consortium name="The Broad Institute Genome Sequencing Center for Infectious Disease"/>
            <person name="Wu L."/>
            <person name="Ma J."/>
        </authorList>
    </citation>
    <scope>NUCLEOTIDE SEQUENCE [LARGE SCALE GENOMIC DNA]</scope>
    <source>
        <strain evidence="8">JCM 17452</strain>
    </source>
</reference>
<evidence type="ECO:0008006" key="9">
    <source>
        <dbReference type="Google" id="ProtNLM"/>
    </source>
</evidence>
<name>A0ABP8EBK8_9FLAO</name>
<evidence type="ECO:0000256" key="6">
    <source>
        <dbReference type="SAM" id="Phobius"/>
    </source>
</evidence>
<dbReference type="Proteomes" id="UP001500027">
    <property type="component" value="Unassembled WGS sequence"/>
</dbReference>
<proteinExistence type="predicted"/>
<evidence type="ECO:0000313" key="8">
    <source>
        <dbReference type="Proteomes" id="UP001500027"/>
    </source>
</evidence>
<dbReference type="InterPro" id="IPR023271">
    <property type="entry name" value="Aquaporin-like"/>
</dbReference>
<dbReference type="InterPro" id="IPR000425">
    <property type="entry name" value="MIP"/>
</dbReference>
<evidence type="ECO:0000256" key="4">
    <source>
        <dbReference type="ARBA" id="ARBA00022989"/>
    </source>
</evidence>
<organism evidence="7 8">
    <name type="scientific">Hyunsoonleella aestuarii</name>
    <dbReference type="NCBI Taxonomy" id="912802"/>
    <lineage>
        <taxon>Bacteria</taxon>
        <taxon>Pseudomonadati</taxon>
        <taxon>Bacteroidota</taxon>
        <taxon>Flavobacteriia</taxon>
        <taxon>Flavobacteriales</taxon>
        <taxon>Flavobacteriaceae</taxon>
    </lineage>
</organism>